<evidence type="ECO:0000313" key="7">
    <source>
        <dbReference type="Proteomes" id="UP001596084"/>
    </source>
</evidence>
<evidence type="ECO:0000256" key="4">
    <source>
        <dbReference type="SAM" id="MobiDB-lite"/>
    </source>
</evidence>
<accession>A0ABW0Q6S4</accession>
<protein>
    <submittedName>
        <fullName evidence="6">ProQ/FINO family protein</fullName>
    </submittedName>
</protein>
<dbReference type="SUPFAM" id="SSF48657">
    <property type="entry name" value="FinO-like"/>
    <property type="match status" value="1"/>
</dbReference>
<dbReference type="InterPro" id="IPR016103">
    <property type="entry name" value="ProQ/FinO"/>
</dbReference>
<evidence type="ECO:0000259" key="5">
    <source>
        <dbReference type="SMART" id="SM00945"/>
    </source>
</evidence>
<dbReference type="SMART" id="SM00945">
    <property type="entry name" value="ProQ"/>
    <property type="match status" value="1"/>
</dbReference>
<proteinExistence type="predicted"/>
<evidence type="ECO:0000256" key="1">
    <source>
        <dbReference type="ARBA" id="ARBA00022490"/>
    </source>
</evidence>
<dbReference type="InterPro" id="IPR023529">
    <property type="entry name" value="ProQ"/>
</dbReference>
<reference evidence="7" key="1">
    <citation type="journal article" date="2019" name="Int. J. Syst. Evol. Microbiol.">
        <title>The Global Catalogue of Microorganisms (GCM) 10K type strain sequencing project: providing services to taxonomists for standard genome sequencing and annotation.</title>
        <authorList>
            <consortium name="The Broad Institute Genomics Platform"/>
            <consortium name="The Broad Institute Genome Sequencing Center for Infectious Disease"/>
            <person name="Wu L."/>
            <person name="Ma J."/>
        </authorList>
    </citation>
    <scope>NUCLEOTIDE SEQUENCE [LARGE SCALE GENOMIC DNA]</scope>
    <source>
        <strain evidence="7">CGMCC 4.7277</strain>
    </source>
</reference>
<keyword evidence="3" id="KW-0143">Chaperone</keyword>
<keyword evidence="2" id="KW-0694">RNA-binding</keyword>
<dbReference type="Pfam" id="PF04352">
    <property type="entry name" value="ProQ"/>
    <property type="match status" value="1"/>
</dbReference>
<dbReference type="PANTHER" id="PTHR38106">
    <property type="entry name" value="RNA CHAPERONE PROQ"/>
    <property type="match status" value="1"/>
</dbReference>
<dbReference type="EMBL" id="JBHSMX010000011">
    <property type="protein sequence ID" value="MFC5520520.1"/>
    <property type="molecule type" value="Genomic_DNA"/>
</dbReference>
<dbReference type="PANTHER" id="PTHR38106:SF1">
    <property type="entry name" value="RNA CHAPERONE PROQ"/>
    <property type="match status" value="1"/>
</dbReference>
<comment type="caution">
    <text evidence="6">The sequence shown here is derived from an EMBL/GenBank/DDBJ whole genome shotgun (WGS) entry which is preliminary data.</text>
</comment>
<dbReference type="Proteomes" id="UP001596084">
    <property type="component" value="Unassembled WGS sequence"/>
</dbReference>
<name>A0ABW0Q6S4_9BURK</name>
<dbReference type="InterPro" id="IPR036442">
    <property type="entry name" value="ProQ/FinO_sf"/>
</dbReference>
<dbReference type="RefSeq" id="WP_068831351.1">
    <property type="nucleotide sequence ID" value="NZ_JBHSMX010000011.1"/>
</dbReference>
<sequence length="227" mass="25227">MTDTASPTPADAQEGAAPRRRKKPQNAPRAKNQVHPVLEQLFTLYPNMFGAQFRPLKLGVFQDLLALHPELFKRDELKIALGLHARSTRYLDSVAAGLPRHDLQGQPVEPVAPEHVHYAIMEVFRRRQARSNQDLRPYVVAQLMAAIEASGLSREDYLLQIRTQGETSNELLDTAFSELAEKAAKREALLRAFRASGKTAAEFADMYGMDPAEVARMLDQAGPQAAV</sequence>
<keyword evidence="7" id="KW-1185">Reference proteome</keyword>
<keyword evidence="1" id="KW-0963">Cytoplasm</keyword>
<evidence type="ECO:0000313" key="6">
    <source>
        <dbReference type="EMBL" id="MFC5520520.1"/>
    </source>
</evidence>
<feature type="region of interest" description="Disordered" evidence="4">
    <location>
        <begin position="1"/>
        <end position="33"/>
    </location>
</feature>
<evidence type="ECO:0000256" key="2">
    <source>
        <dbReference type="ARBA" id="ARBA00022884"/>
    </source>
</evidence>
<gene>
    <name evidence="6" type="ORF">ACFPP7_06280</name>
</gene>
<feature type="domain" description="ProQ/FinO" evidence="5">
    <location>
        <begin position="29"/>
        <end position="139"/>
    </location>
</feature>
<evidence type="ECO:0000256" key="3">
    <source>
        <dbReference type="ARBA" id="ARBA00023186"/>
    </source>
</evidence>
<dbReference type="Gene3D" id="1.10.1710.10">
    <property type="entry name" value="ProQ/FinO domain"/>
    <property type="match status" value="1"/>
</dbReference>
<organism evidence="6 7">
    <name type="scientific">Polaromonas jejuensis</name>
    <dbReference type="NCBI Taxonomy" id="457502"/>
    <lineage>
        <taxon>Bacteria</taxon>
        <taxon>Pseudomonadati</taxon>
        <taxon>Pseudomonadota</taxon>
        <taxon>Betaproteobacteria</taxon>
        <taxon>Burkholderiales</taxon>
        <taxon>Comamonadaceae</taxon>
        <taxon>Polaromonas</taxon>
    </lineage>
</organism>